<accession>A0ABW4DLZ0</accession>
<evidence type="ECO:0000313" key="2">
    <source>
        <dbReference type="Proteomes" id="UP001597244"/>
    </source>
</evidence>
<organism evidence="1 2">
    <name type="scientific">Lapidilactobacillus mulanensis</name>
    <dbReference type="NCBI Taxonomy" id="2485999"/>
    <lineage>
        <taxon>Bacteria</taxon>
        <taxon>Bacillati</taxon>
        <taxon>Bacillota</taxon>
        <taxon>Bacilli</taxon>
        <taxon>Lactobacillales</taxon>
        <taxon>Lactobacillaceae</taxon>
        <taxon>Lapidilactobacillus</taxon>
    </lineage>
</organism>
<protein>
    <submittedName>
        <fullName evidence="1">DUF1934 domain-containing protein</fullName>
    </submittedName>
</protein>
<dbReference type="EMBL" id="JBHTOF010000074">
    <property type="protein sequence ID" value="MFD1465684.1"/>
    <property type="molecule type" value="Genomic_DNA"/>
</dbReference>
<dbReference type="InterPro" id="IPR015231">
    <property type="entry name" value="DUF1934"/>
</dbReference>
<evidence type="ECO:0000313" key="1">
    <source>
        <dbReference type="EMBL" id="MFD1465684.1"/>
    </source>
</evidence>
<dbReference type="Gene3D" id="2.40.128.20">
    <property type="match status" value="1"/>
</dbReference>
<dbReference type="SUPFAM" id="SSF50814">
    <property type="entry name" value="Lipocalins"/>
    <property type="match status" value="1"/>
</dbReference>
<comment type="caution">
    <text evidence="1">The sequence shown here is derived from an EMBL/GenBank/DDBJ whole genome shotgun (WGS) entry which is preliminary data.</text>
</comment>
<name>A0ABW4DLZ0_9LACO</name>
<dbReference type="Pfam" id="PF09148">
    <property type="entry name" value="DUF1934"/>
    <property type="match status" value="1"/>
</dbReference>
<proteinExistence type="predicted"/>
<dbReference type="Proteomes" id="UP001597244">
    <property type="component" value="Unassembled WGS sequence"/>
</dbReference>
<sequence>MRIQLTTHLEQDGQTEDHAFDEPGQLIRMDETTYLRYEEIDPETTAKTPVTLKIQKDGGIILTRGQGQMRLQLHFYLDQETDAVYSTPYGQIPILTRTTRVKVETQDQPVAGKIDVDYQLFTGQEQLGKYQLRLIFQQ</sequence>
<reference evidence="2" key="1">
    <citation type="journal article" date="2019" name="Int. J. Syst. Evol. Microbiol.">
        <title>The Global Catalogue of Microorganisms (GCM) 10K type strain sequencing project: providing services to taxonomists for standard genome sequencing and annotation.</title>
        <authorList>
            <consortium name="The Broad Institute Genomics Platform"/>
            <consortium name="The Broad Institute Genome Sequencing Center for Infectious Disease"/>
            <person name="Wu L."/>
            <person name="Ma J."/>
        </authorList>
    </citation>
    <scope>NUCLEOTIDE SEQUENCE [LARGE SCALE GENOMIC DNA]</scope>
    <source>
        <strain evidence="2">CCM 8951</strain>
    </source>
</reference>
<dbReference type="InterPro" id="IPR012674">
    <property type="entry name" value="Calycin"/>
</dbReference>
<keyword evidence="2" id="KW-1185">Reference proteome</keyword>
<gene>
    <name evidence="1" type="ORF">ACFQ4L_06270</name>
</gene>